<evidence type="ECO:0000256" key="1">
    <source>
        <dbReference type="SAM" id="MobiDB-lite"/>
    </source>
</evidence>
<dbReference type="Proteomes" id="UP000639403">
    <property type="component" value="Unassembled WGS sequence"/>
</dbReference>
<feature type="compositionally biased region" description="Basic residues" evidence="1">
    <location>
        <begin position="70"/>
        <end position="90"/>
    </location>
</feature>
<accession>A0A8H7NWT7</accession>
<name>A0A8H7NWT7_9APHY</name>
<comment type="caution">
    <text evidence="2">The sequence shown here is derived from an EMBL/GenBank/DDBJ whole genome shotgun (WGS) entry which is preliminary data.</text>
</comment>
<feature type="compositionally biased region" description="Basic and acidic residues" evidence="1">
    <location>
        <begin position="23"/>
        <end position="37"/>
    </location>
</feature>
<protein>
    <submittedName>
        <fullName evidence="2">Uncharacterized protein</fullName>
    </submittedName>
</protein>
<dbReference type="AlphaFoldDB" id="A0A8H7NWT7"/>
<sequence length="127" mass="14634">MSPLLYSTRRRPSNNIIRPRTWRSKDAPESSRSDKAVVRPSPGTRTCPGPRPSHRLRLHAALRPLTPRQQARRRRQPRRRAARLSRHTRRPAPPYCKCPVPVERRPGALLGRSCLHDLEPRPTYASS</sequence>
<dbReference type="EMBL" id="JADOXO010000285">
    <property type="protein sequence ID" value="KAF9807235.1"/>
    <property type="molecule type" value="Genomic_DNA"/>
</dbReference>
<reference evidence="2" key="2">
    <citation type="journal article" name="Front. Microbiol.">
        <title>Degradative Capacity of Two Strains of Rhodonia placenta: From Phenotype to Genotype.</title>
        <authorList>
            <person name="Kolle M."/>
            <person name="Horta M.A.C."/>
            <person name="Nowrousian M."/>
            <person name="Ohm R.A."/>
            <person name="Benz J.P."/>
            <person name="Pilgard A."/>
        </authorList>
    </citation>
    <scope>NUCLEOTIDE SEQUENCE</scope>
    <source>
        <strain evidence="2">FPRL280</strain>
    </source>
</reference>
<proteinExistence type="predicted"/>
<reference evidence="2" key="1">
    <citation type="submission" date="2020-11" db="EMBL/GenBank/DDBJ databases">
        <authorList>
            <person name="Koelle M."/>
            <person name="Horta M.A.C."/>
            <person name="Nowrousian M."/>
            <person name="Ohm R.A."/>
            <person name="Benz P."/>
            <person name="Pilgard A."/>
        </authorList>
    </citation>
    <scope>NUCLEOTIDE SEQUENCE</scope>
    <source>
        <strain evidence="2">FPRL280</strain>
    </source>
</reference>
<evidence type="ECO:0000313" key="2">
    <source>
        <dbReference type="EMBL" id="KAF9807235.1"/>
    </source>
</evidence>
<gene>
    <name evidence="2" type="ORF">IEO21_08309</name>
</gene>
<feature type="region of interest" description="Disordered" evidence="1">
    <location>
        <begin position="1"/>
        <end position="102"/>
    </location>
</feature>
<organism evidence="2 3">
    <name type="scientific">Rhodonia placenta</name>
    <dbReference type="NCBI Taxonomy" id="104341"/>
    <lineage>
        <taxon>Eukaryota</taxon>
        <taxon>Fungi</taxon>
        <taxon>Dikarya</taxon>
        <taxon>Basidiomycota</taxon>
        <taxon>Agaricomycotina</taxon>
        <taxon>Agaricomycetes</taxon>
        <taxon>Polyporales</taxon>
        <taxon>Adustoporiaceae</taxon>
        <taxon>Rhodonia</taxon>
    </lineage>
</organism>
<evidence type="ECO:0000313" key="3">
    <source>
        <dbReference type="Proteomes" id="UP000639403"/>
    </source>
</evidence>